<dbReference type="SUPFAM" id="SSF52518">
    <property type="entry name" value="Thiamin diphosphate-binding fold (THDP-binding)"/>
    <property type="match status" value="1"/>
</dbReference>
<reference evidence="8" key="1">
    <citation type="submission" date="2007-02" db="EMBL/GenBank/DDBJ databases">
        <title>Complete sequence of Pyrobaculum calidifontis JCM 11548.</title>
        <authorList>
            <consortium name="US DOE Joint Genome Institute"/>
            <person name="Copeland A."/>
            <person name="Lucas S."/>
            <person name="Lapidus A."/>
            <person name="Barry K."/>
            <person name="Glavina del Rio T."/>
            <person name="Dalin E."/>
            <person name="Tice H."/>
            <person name="Pitluck S."/>
            <person name="Chain P."/>
            <person name="Malfatti S."/>
            <person name="Shin M."/>
            <person name="Vergez L."/>
            <person name="Schmutz J."/>
            <person name="Larimer F."/>
            <person name="Land M."/>
            <person name="Hauser L."/>
            <person name="Kyrpides N."/>
            <person name="Mikhailova N."/>
            <person name="Cozen A.E."/>
            <person name="Fitz-Gibbon S.T."/>
            <person name="House C.H."/>
            <person name="Saltikov C."/>
            <person name="Lowe T.M."/>
            <person name="Richardson P."/>
        </authorList>
    </citation>
    <scope>NUCLEOTIDE SEQUENCE [LARGE SCALE GENOMIC DNA]</scope>
    <source>
        <strain evidence="8">JCM 11548</strain>
    </source>
</reference>
<evidence type="ECO:0000256" key="3">
    <source>
        <dbReference type="ARBA" id="ARBA00012691"/>
    </source>
</evidence>
<dbReference type="KEGG" id="pcl:Pcal_1404"/>
<accession>A3MW07</accession>
<evidence type="ECO:0000259" key="7">
    <source>
        <dbReference type="SMART" id="SM00861"/>
    </source>
</evidence>
<dbReference type="STRING" id="410359.Pcal_1404"/>
<dbReference type="eggNOG" id="arCOG01052">
    <property type="taxonomic scope" value="Archaea"/>
</dbReference>
<proteinExistence type="predicted"/>
<keyword evidence="4" id="KW-0560">Oxidoreductase</keyword>
<dbReference type="GO" id="GO:0019164">
    <property type="term" value="F:pyruvate synthase activity"/>
    <property type="evidence" value="ECO:0007669"/>
    <property type="project" value="UniProtKB-ARBA"/>
</dbReference>
<dbReference type="HOGENOM" id="CLU_012907_1_0_2"/>
<dbReference type="PANTHER" id="PTHR43257:SF2">
    <property type="entry name" value="PYRUVATE DEHYDROGENASE E1 COMPONENT SUBUNIT BETA"/>
    <property type="match status" value="1"/>
</dbReference>
<dbReference type="FunFam" id="3.40.50.920:FF:000001">
    <property type="entry name" value="Pyruvate dehydrogenase E1 beta subunit"/>
    <property type="match status" value="1"/>
</dbReference>
<dbReference type="SUPFAM" id="SSF52922">
    <property type="entry name" value="TK C-terminal domain-like"/>
    <property type="match status" value="1"/>
</dbReference>
<dbReference type="CDD" id="cd07036">
    <property type="entry name" value="TPP_PYR_E1-PDHc-beta_like"/>
    <property type="match status" value="1"/>
</dbReference>
<comment type="catalytic activity">
    <reaction evidence="6">
        <text>a 2-oxocarboxylate + 2 oxidized [2Fe-2S]-[ferredoxin] + CoA = an acyl-CoA + 2 reduced [2Fe-2S]-[ferredoxin] + CO2 + H(+)</text>
        <dbReference type="Rhea" id="RHEA:42316"/>
        <dbReference type="Rhea" id="RHEA-COMP:10000"/>
        <dbReference type="Rhea" id="RHEA-COMP:10001"/>
        <dbReference type="ChEBI" id="CHEBI:15378"/>
        <dbReference type="ChEBI" id="CHEBI:16526"/>
        <dbReference type="ChEBI" id="CHEBI:33737"/>
        <dbReference type="ChEBI" id="CHEBI:33738"/>
        <dbReference type="ChEBI" id="CHEBI:35179"/>
        <dbReference type="ChEBI" id="CHEBI:57287"/>
        <dbReference type="ChEBI" id="CHEBI:58342"/>
        <dbReference type="EC" id="1.2.7.11"/>
    </reaction>
</comment>
<dbReference type="GO" id="GO:0018491">
    <property type="term" value="F:2-oxobutyrate synthase activity"/>
    <property type="evidence" value="ECO:0007669"/>
    <property type="project" value="UniProtKB-ARBA"/>
</dbReference>
<dbReference type="Pfam" id="PF02780">
    <property type="entry name" value="Transketolase_C"/>
    <property type="match status" value="1"/>
</dbReference>
<name>A3MW07_PYRCJ</name>
<dbReference type="InterPro" id="IPR033248">
    <property type="entry name" value="Transketolase_C"/>
</dbReference>
<dbReference type="Pfam" id="PF02779">
    <property type="entry name" value="Transket_pyr"/>
    <property type="match status" value="1"/>
</dbReference>
<evidence type="ECO:0000256" key="6">
    <source>
        <dbReference type="ARBA" id="ARBA00048893"/>
    </source>
</evidence>
<dbReference type="Gene3D" id="3.40.50.970">
    <property type="match status" value="1"/>
</dbReference>
<evidence type="ECO:0000256" key="1">
    <source>
        <dbReference type="ARBA" id="ARBA00001964"/>
    </source>
</evidence>
<dbReference type="InterPro" id="IPR009014">
    <property type="entry name" value="Transketo_C/PFOR_II"/>
</dbReference>
<evidence type="ECO:0000256" key="5">
    <source>
        <dbReference type="ARBA" id="ARBA00023052"/>
    </source>
</evidence>
<dbReference type="AlphaFoldDB" id="A3MW07"/>
<evidence type="ECO:0000256" key="2">
    <source>
        <dbReference type="ARBA" id="ARBA00011631"/>
    </source>
</evidence>
<comment type="subunit">
    <text evidence="2">Heterodimer composed of an alpha and a beta subunit.</text>
</comment>
<gene>
    <name evidence="8" type="ordered locus">Pcal_1404</name>
</gene>
<keyword evidence="5" id="KW-0786">Thiamine pyrophosphate</keyword>
<dbReference type="Gene3D" id="3.40.50.920">
    <property type="match status" value="1"/>
</dbReference>
<comment type="cofactor">
    <cofactor evidence="1">
        <name>thiamine diphosphate</name>
        <dbReference type="ChEBI" id="CHEBI:58937"/>
    </cofactor>
</comment>
<dbReference type="InterPro" id="IPR029061">
    <property type="entry name" value="THDP-binding"/>
</dbReference>
<sequence length="330" mass="35618">MDNQGLAMPVLNMAKAINAALHEEMERDSSVVVLGEDVGKRGGVFLVTEGLYERFGPSRVIDTPLSEGGIIGFAMGMAMAGLRPVAEIQFVDFIWLGADELINHLAKLRYRSGGNYAAPVVVRSPYGAGVKSGLYHSQSPEAHFAHALGLKVVVPSTPYDAKGLLKSAIRGNDPVVFLEPKLLYRAPREEVPEGDYTVPLGKARVVAEGDDVTVVTYGSMVHRAVEAAKRARASVEVIDLRTLVPWDAEAVLKSVKKTGRVLIVHEAPKFAGFGAEIAATVAEKAIDYLRVPIRRVAGPNVHQSPVAHDELYMPTVEKILAAVEELMGYD</sequence>
<evidence type="ECO:0000313" key="8">
    <source>
        <dbReference type="EMBL" id="ABO08824.1"/>
    </source>
</evidence>
<dbReference type="SMART" id="SM00861">
    <property type="entry name" value="Transket_pyr"/>
    <property type="match status" value="1"/>
</dbReference>
<organism evidence="8 9">
    <name type="scientific">Pyrobaculum calidifontis (strain DSM 21063 / JCM 11548 / VA1)</name>
    <dbReference type="NCBI Taxonomy" id="410359"/>
    <lineage>
        <taxon>Archaea</taxon>
        <taxon>Thermoproteota</taxon>
        <taxon>Thermoprotei</taxon>
        <taxon>Thermoproteales</taxon>
        <taxon>Thermoproteaceae</taxon>
        <taxon>Pyrobaculum</taxon>
    </lineage>
</organism>
<feature type="domain" description="Transketolase-like pyrimidine-binding" evidence="7">
    <location>
        <begin position="11"/>
        <end position="186"/>
    </location>
</feature>
<dbReference type="Proteomes" id="UP000001431">
    <property type="component" value="Chromosome"/>
</dbReference>
<keyword evidence="9" id="KW-1185">Reference proteome</keyword>
<dbReference type="NCBIfam" id="NF006667">
    <property type="entry name" value="PRK09212.1"/>
    <property type="match status" value="1"/>
</dbReference>
<dbReference type="FunFam" id="3.40.50.970:FF:000001">
    <property type="entry name" value="Pyruvate dehydrogenase E1 beta subunit"/>
    <property type="match status" value="1"/>
</dbReference>
<dbReference type="EC" id="1.2.7.11" evidence="3"/>
<dbReference type="EMBL" id="CP000561">
    <property type="protein sequence ID" value="ABO08824.1"/>
    <property type="molecule type" value="Genomic_DNA"/>
</dbReference>
<evidence type="ECO:0000256" key="4">
    <source>
        <dbReference type="ARBA" id="ARBA00023002"/>
    </source>
</evidence>
<dbReference type="InterPro" id="IPR005475">
    <property type="entry name" value="Transketolase-like_Pyr-bd"/>
</dbReference>
<protein>
    <recommendedName>
        <fullName evidence="3">2-oxoacid oxidoreductase (ferredoxin)</fullName>
        <ecNumber evidence="3">1.2.7.11</ecNumber>
    </recommendedName>
</protein>
<dbReference type="PANTHER" id="PTHR43257">
    <property type="entry name" value="PYRUVATE DEHYDROGENASE E1 COMPONENT BETA SUBUNIT"/>
    <property type="match status" value="1"/>
</dbReference>
<evidence type="ECO:0000313" key="9">
    <source>
        <dbReference type="Proteomes" id="UP000001431"/>
    </source>
</evidence>